<dbReference type="AlphaFoldDB" id="A0AAJ6VYM2"/>
<feature type="repeat" description="RCC1" evidence="3">
    <location>
        <begin position="611"/>
        <end position="668"/>
    </location>
</feature>
<dbReference type="InterPro" id="IPR058923">
    <property type="entry name" value="RCC1-like_dom"/>
</dbReference>
<feature type="compositionally biased region" description="Basic and acidic residues" evidence="4">
    <location>
        <begin position="27"/>
        <end position="47"/>
    </location>
</feature>
<dbReference type="SUPFAM" id="SSF50985">
    <property type="entry name" value="RCC1/BLIP-II"/>
    <property type="match status" value="1"/>
</dbReference>
<feature type="repeat" description="RCC1" evidence="3">
    <location>
        <begin position="498"/>
        <end position="555"/>
    </location>
</feature>
<dbReference type="InterPro" id="IPR009091">
    <property type="entry name" value="RCC1/BLIP-II"/>
</dbReference>
<evidence type="ECO:0000256" key="1">
    <source>
        <dbReference type="ARBA" id="ARBA00022658"/>
    </source>
</evidence>
<dbReference type="PROSITE" id="PS00626">
    <property type="entry name" value="RCC1_2"/>
    <property type="match status" value="3"/>
</dbReference>
<dbReference type="PANTHER" id="PTHR45982:SF1">
    <property type="entry name" value="REGULATOR OF CHROMOSOME CONDENSATION"/>
    <property type="match status" value="1"/>
</dbReference>
<keyword evidence="1" id="KW-0344">Guanine-nucleotide releasing factor</keyword>
<dbReference type="Gene3D" id="2.130.10.30">
    <property type="entry name" value="Regulator of chromosome condensation 1/beta-lactamase-inhibitor protein II"/>
    <property type="match status" value="1"/>
</dbReference>
<proteinExistence type="predicted"/>
<dbReference type="GO" id="GO:0005085">
    <property type="term" value="F:guanyl-nucleotide exchange factor activity"/>
    <property type="evidence" value="ECO:0007669"/>
    <property type="project" value="TreeGrafter"/>
</dbReference>
<dbReference type="KEGG" id="goe:100909077"/>
<feature type="region of interest" description="Disordered" evidence="4">
    <location>
        <begin position="1"/>
        <end position="293"/>
    </location>
</feature>
<feature type="compositionally biased region" description="Polar residues" evidence="4">
    <location>
        <begin position="267"/>
        <end position="278"/>
    </location>
</feature>
<feature type="compositionally biased region" description="Basic and acidic residues" evidence="4">
    <location>
        <begin position="135"/>
        <end position="161"/>
    </location>
</feature>
<evidence type="ECO:0000256" key="2">
    <source>
        <dbReference type="ARBA" id="ARBA00022737"/>
    </source>
</evidence>
<evidence type="ECO:0000256" key="3">
    <source>
        <dbReference type="PROSITE-ProRule" id="PRU00235"/>
    </source>
</evidence>
<gene>
    <name evidence="7" type="primary">LOC100909077</name>
</gene>
<keyword evidence="2" id="KW-0677">Repeat</keyword>
<evidence type="ECO:0000313" key="6">
    <source>
        <dbReference type="Proteomes" id="UP000694867"/>
    </source>
</evidence>
<keyword evidence="6" id="KW-1185">Reference proteome</keyword>
<dbReference type="InterPro" id="IPR000408">
    <property type="entry name" value="Reg_chr_condens"/>
</dbReference>
<dbReference type="GO" id="GO:0005737">
    <property type="term" value="C:cytoplasm"/>
    <property type="evidence" value="ECO:0007669"/>
    <property type="project" value="TreeGrafter"/>
</dbReference>
<dbReference type="PANTHER" id="PTHR45982">
    <property type="entry name" value="REGULATOR OF CHROMOSOME CONDENSATION"/>
    <property type="match status" value="1"/>
</dbReference>
<feature type="domain" description="RCC1-like" evidence="5">
    <location>
        <begin position="279"/>
        <end position="664"/>
    </location>
</feature>
<evidence type="ECO:0000313" key="7">
    <source>
        <dbReference type="RefSeq" id="XP_003743928.1"/>
    </source>
</evidence>
<name>A0AAJ6VYM2_9ACAR</name>
<sequence length="669" mass="72731">MQTPPETIVAKESTEPKTKPVETPVVEAKKEETIPRQDEPPKDAPKDSHRKPSPAGNGGDTMETQETNSVTGAKAKTPDVVESKPKEPTPPKNTESTQESKNRSGSKIQKEEVSASKPSEKAVAKEDEPMDTEDGDPKNDRGVEAKKEDVEMAEEKPEPAKKGRKRKAEPEPREIEVQTSTSRAKRTRDNPPESTEEKRSGHKRAAKTEASMKEEAGSEDEDEEDEDEEPKKVVKRGRGRPPKSGKTPKAAKATATKESKPPKPTIETPTVEGNTVSCSAGDGEVGQLGIGEQGENGKSRFVAIGDVPGKVVRCAAGGMHSLLLTEKGEIFSFGCNDDGSLGRPTENEEDCFVPKLTPLSEPVAKLAAGNIHSVAITQYSKVFIWGSYRDNNGAFGIQPDGDAPLKQPTELKVPETIVDVACGSEHTLLLSNKGNIFSMGVGEQGRLGRLKSSHCGRENRRARQTLLTPVIVPVRKRKMRFDRVWAGRYNSFARCTDGTIWGCGLNNYGQLGELDAKSMEDNFVFFLTELKSFDPAKKWEQISGGEQHTLALDAEGSVYSMGRVLYGRLGLGKKDANDPDIKKPTLIPELEKKCTMIAAGDHTSFALDKEGQLWSWGQGTNLLGQGSRDDADTMDVFTPTICTSKALREHKVVFVSAGSNHALCVVKSD</sequence>
<feature type="compositionally biased region" description="Basic and acidic residues" evidence="4">
    <location>
        <begin position="98"/>
        <end position="127"/>
    </location>
</feature>
<feature type="compositionally biased region" description="Low complexity" evidence="4">
    <location>
        <begin position="244"/>
        <end position="254"/>
    </location>
</feature>
<dbReference type="GeneID" id="100909077"/>
<feature type="repeat" description="RCC1" evidence="3">
    <location>
        <begin position="556"/>
        <end position="610"/>
    </location>
</feature>
<feature type="repeat" description="RCC1" evidence="3">
    <location>
        <begin position="273"/>
        <end position="327"/>
    </location>
</feature>
<dbReference type="RefSeq" id="XP_003743928.1">
    <property type="nucleotide sequence ID" value="XM_003743880.2"/>
</dbReference>
<feature type="compositionally biased region" description="Basic and acidic residues" evidence="4">
    <location>
        <begin position="187"/>
        <end position="199"/>
    </location>
</feature>
<evidence type="ECO:0000259" key="5">
    <source>
        <dbReference type="Pfam" id="PF25390"/>
    </source>
</evidence>
<dbReference type="Proteomes" id="UP000694867">
    <property type="component" value="Unplaced"/>
</dbReference>
<reference evidence="7" key="1">
    <citation type="submission" date="2025-08" db="UniProtKB">
        <authorList>
            <consortium name="RefSeq"/>
        </authorList>
    </citation>
    <scope>IDENTIFICATION</scope>
</reference>
<feature type="repeat" description="RCC1" evidence="3">
    <location>
        <begin position="434"/>
        <end position="497"/>
    </location>
</feature>
<feature type="compositionally biased region" description="Basic residues" evidence="4">
    <location>
        <begin position="233"/>
        <end position="243"/>
    </location>
</feature>
<accession>A0AAJ6VYM2</accession>
<organism evidence="6 7">
    <name type="scientific">Galendromus occidentalis</name>
    <name type="common">western predatory mite</name>
    <dbReference type="NCBI Taxonomy" id="34638"/>
    <lineage>
        <taxon>Eukaryota</taxon>
        <taxon>Metazoa</taxon>
        <taxon>Ecdysozoa</taxon>
        <taxon>Arthropoda</taxon>
        <taxon>Chelicerata</taxon>
        <taxon>Arachnida</taxon>
        <taxon>Acari</taxon>
        <taxon>Parasitiformes</taxon>
        <taxon>Mesostigmata</taxon>
        <taxon>Gamasina</taxon>
        <taxon>Phytoseioidea</taxon>
        <taxon>Phytoseiidae</taxon>
        <taxon>Typhlodrominae</taxon>
        <taxon>Galendromus</taxon>
    </lineage>
</organism>
<feature type="compositionally biased region" description="Gly residues" evidence="4">
    <location>
        <begin position="283"/>
        <end position="293"/>
    </location>
</feature>
<feature type="repeat" description="RCC1" evidence="3">
    <location>
        <begin position="380"/>
        <end position="433"/>
    </location>
</feature>
<feature type="repeat" description="RCC1" evidence="3">
    <location>
        <begin position="328"/>
        <end position="379"/>
    </location>
</feature>
<feature type="compositionally biased region" description="Basic and acidic residues" evidence="4">
    <location>
        <begin position="206"/>
        <end position="216"/>
    </location>
</feature>
<dbReference type="Pfam" id="PF25390">
    <property type="entry name" value="WD40_RLD"/>
    <property type="match status" value="1"/>
</dbReference>
<evidence type="ECO:0000256" key="4">
    <source>
        <dbReference type="SAM" id="MobiDB-lite"/>
    </source>
</evidence>
<feature type="compositionally biased region" description="Acidic residues" evidence="4">
    <location>
        <begin position="217"/>
        <end position="228"/>
    </location>
</feature>
<dbReference type="InterPro" id="IPR051553">
    <property type="entry name" value="Ran_GTPase-activating"/>
</dbReference>
<protein>
    <submittedName>
        <fullName evidence="7">Regulator of chromosome condensation</fullName>
    </submittedName>
</protein>
<feature type="compositionally biased region" description="Polar residues" evidence="4">
    <location>
        <begin position="62"/>
        <end position="71"/>
    </location>
</feature>
<dbReference type="PROSITE" id="PS50012">
    <property type="entry name" value="RCC1_3"/>
    <property type="match status" value="7"/>
</dbReference>
<feature type="compositionally biased region" description="Basic and acidic residues" evidence="4">
    <location>
        <begin position="76"/>
        <end position="89"/>
    </location>
</feature>
<dbReference type="PRINTS" id="PR00633">
    <property type="entry name" value="RCCNDNSATION"/>
</dbReference>